<dbReference type="InterPro" id="IPR016161">
    <property type="entry name" value="Ald_DH/histidinol_DH"/>
</dbReference>
<dbReference type="InterPro" id="IPR025703">
    <property type="entry name" value="Bifunct_PutA"/>
</dbReference>
<evidence type="ECO:0000259" key="9">
    <source>
        <dbReference type="Pfam" id="PF00171"/>
    </source>
</evidence>
<sequence>MSISNKQYSDAKDIAKEWQKQISKTRVKSEKKFHETMARMLKDPLNKIFLIELLDQSFRSNNPHRIANQLEYIFEKYANTSFFSDFEEALVWLFRHAGIYMPSVSVPLFILYLRNDISSVVIKGEDKYLMGHLKKRKAEGTRVNINIIGEMVLGEKEANERIEKYKTALRNPEIDYISIKISTIFSQINPLAHKWSVKELSSRLELIYDEAMQNTFTDRDGKISQKFVNLDMEEYKDVHLTIDVFKETLSKEKYFSLYAGIVIQTYIPDALELVKELSLWAKLRVKKGGAPIKIRVVKGANQEMEMTEASLRGWHCVTYDEKAQSDANYKIVLDYLLSPDIAPSVHTGLASHNLFDQALGMLLARERLLEEYYSAEMLEGMSETAYRMLKNEGLNVVLYAPTATTKTFTNAIAYLVRRFDENTAEQNFLRHSFGLEVDTPEWERLVGSYKKSIEMLDDIELIPHRTQDRNSEEFINAIGDEVYEFKNEPDTDFALASNIRWAEKIRDKWKNIGANGGYHASSVIGGKTLEHGDAIEVIDKSQYHENVVLGSYKKAAIQDLEDAVEIAKDDPDGWRKTSINYREKILMSVANEFKKDRADLIGIAAAEVGKVFSETDVEISEAIDFLNFYPYSVQKISKLEGVKLSAKGVGLVVSPWNFPIAIAVGGIAAALASGNTVILKPASVSVLCAHRLCECFWRAGISKNTLQLVITDGERAGEHLIPNPDIDFVIFTGGESTAYEMLKKCPSLHLSAETGGKNATIVTSLADRDQAVKNVIQSAFNNSGQKCSATSLLILEKELYVDKKFRAMLLDAAESLEVGSVWDFKNKIGTLSSKVSGNLAKSLEFLSEDEEWLLKPSYADENNPYLLKPSIRWGTHPGGFTHLNELFGPVLSVMSADDIYEAIEIVNETGYGLTSGIESLDEREQKIWREKIKAGNLYINRMTTGAIVTRQPFGGMGKSAIGSGKKAGGFNYVAQFMDIAHDITPLTQKSNHPYLQRLEQLIQKEEQYKMTLESVYETAKGFAYWIENEFSKEHDYTNIRGESNIIRYLSVENIILRFENSDSLYEMLSSICAVKMSGAKLQLSIAENIRVEASDWIKKYVDTLIDDNDIVSFEDQEKLIAHIKTTKRVRFLKPSSVQDTIYEKIVDEALHIASEPFVSHGRIELMHYYVEQSISNSYHRYGNLGFIGLPK</sequence>
<organism evidence="11 12">
    <name type="scientific">Sulfurimonas gotlandica (strain DSM 19862 / JCM 16533 / GD1)</name>
    <dbReference type="NCBI Taxonomy" id="929558"/>
    <lineage>
        <taxon>Bacteria</taxon>
        <taxon>Pseudomonadati</taxon>
        <taxon>Campylobacterota</taxon>
        <taxon>Epsilonproteobacteria</taxon>
        <taxon>Campylobacterales</taxon>
        <taxon>Sulfurimonadaceae</taxon>
        <taxon>Sulfurimonas</taxon>
    </lineage>
</organism>
<evidence type="ECO:0000313" key="11">
    <source>
        <dbReference type="EMBL" id="EHP29967.1"/>
    </source>
</evidence>
<dbReference type="InterPro" id="IPR016163">
    <property type="entry name" value="Ald_DH_C"/>
</dbReference>
<dbReference type="FunFam" id="3.40.309.10:FF:000005">
    <property type="entry name" value="1-pyrroline-5-carboxylate dehydrogenase 1"/>
    <property type="match status" value="1"/>
</dbReference>
<evidence type="ECO:0000256" key="5">
    <source>
        <dbReference type="ARBA" id="ARBA00048142"/>
    </source>
</evidence>
<dbReference type="OrthoDB" id="9762913at2"/>
<dbReference type="InterPro" id="IPR029041">
    <property type="entry name" value="FAD-linked_oxidoreductase-like"/>
</dbReference>
<dbReference type="EC" id="1.2.1.88" evidence="2"/>
<dbReference type="SUPFAM" id="SSF53720">
    <property type="entry name" value="ALDH-like"/>
    <property type="match status" value="1"/>
</dbReference>
<dbReference type="eggNOG" id="COG1012">
    <property type="taxonomic scope" value="Bacteria"/>
</dbReference>
<dbReference type="eggNOG" id="COG0506">
    <property type="taxonomic scope" value="Bacteria"/>
</dbReference>
<dbReference type="InterPro" id="IPR029510">
    <property type="entry name" value="Ald_DH_CS_GLU"/>
</dbReference>
<feature type="domain" description="Aldehyde dehydrogenase" evidence="9">
    <location>
        <begin position="535"/>
        <end position="977"/>
    </location>
</feature>
<evidence type="ECO:0000256" key="4">
    <source>
        <dbReference type="ARBA" id="ARBA00023027"/>
    </source>
</evidence>
<keyword evidence="4" id="KW-0520">NAD</keyword>
<dbReference type="Proteomes" id="UP000006431">
    <property type="component" value="Unassembled WGS sequence"/>
</dbReference>
<feature type="domain" description="Proline dehydrogenase" evidence="10">
    <location>
        <begin position="132"/>
        <end position="431"/>
    </location>
</feature>
<evidence type="ECO:0000256" key="1">
    <source>
        <dbReference type="ARBA" id="ARBA00004786"/>
    </source>
</evidence>
<evidence type="ECO:0000256" key="2">
    <source>
        <dbReference type="ARBA" id="ARBA00012884"/>
    </source>
</evidence>
<dbReference type="PANTHER" id="PTHR42862:SF1">
    <property type="entry name" value="DELTA-1-PYRROLINE-5-CARBOXYLATE DEHYDROGENASE 2, ISOFORM A-RELATED"/>
    <property type="match status" value="1"/>
</dbReference>
<evidence type="ECO:0000313" key="12">
    <source>
        <dbReference type="Proteomes" id="UP000006431"/>
    </source>
</evidence>
<protein>
    <recommendedName>
        <fullName evidence="2">L-glutamate gamma-semialdehyde dehydrogenase</fullName>
        <ecNumber evidence="2">1.2.1.88</ecNumber>
    </recommendedName>
</protein>
<dbReference type="InterPro" id="IPR016162">
    <property type="entry name" value="Ald_DH_N"/>
</dbReference>
<comment type="similarity">
    <text evidence="8">Belongs to the aldehyde dehydrogenase family.</text>
</comment>
<dbReference type="GO" id="GO:0009898">
    <property type="term" value="C:cytoplasmic side of plasma membrane"/>
    <property type="evidence" value="ECO:0007669"/>
    <property type="project" value="TreeGrafter"/>
</dbReference>
<dbReference type="GO" id="GO:0004657">
    <property type="term" value="F:proline dehydrogenase activity"/>
    <property type="evidence" value="ECO:0007669"/>
    <property type="project" value="InterPro"/>
</dbReference>
<name>B6BHH0_SULGG</name>
<accession>B6BHH0</accession>
<comment type="caution">
    <text evidence="11">The sequence shown here is derived from an EMBL/GenBank/DDBJ whole genome shotgun (WGS) entry which is preliminary data.</text>
</comment>
<evidence type="ECO:0000256" key="6">
    <source>
        <dbReference type="PIRSR" id="PIRSR000197-1"/>
    </source>
</evidence>
<dbReference type="PIRSF" id="PIRSF000197">
    <property type="entry name" value="Bifunct_PutA"/>
    <property type="match status" value="1"/>
</dbReference>
<dbReference type="InterPro" id="IPR002872">
    <property type="entry name" value="Proline_DH_dom"/>
</dbReference>
<dbReference type="GO" id="GO:0003700">
    <property type="term" value="F:DNA-binding transcription factor activity"/>
    <property type="evidence" value="ECO:0007669"/>
    <property type="project" value="InterPro"/>
</dbReference>
<feature type="active site" evidence="6">
    <location>
        <position position="787"/>
    </location>
</feature>
<dbReference type="Pfam" id="PF00171">
    <property type="entry name" value="Aldedh"/>
    <property type="match status" value="1"/>
</dbReference>
<evidence type="ECO:0000259" key="10">
    <source>
        <dbReference type="Pfam" id="PF01619"/>
    </source>
</evidence>
<dbReference type="PANTHER" id="PTHR42862">
    <property type="entry name" value="DELTA-1-PYRROLINE-5-CARBOXYLATE DEHYDROGENASE 1, ISOFORM A-RELATED"/>
    <property type="match status" value="1"/>
</dbReference>
<dbReference type="InterPro" id="IPR015590">
    <property type="entry name" value="Aldehyde_DH_dom"/>
</dbReference>
<dbReference type="EMBL" id="AFRZ01000001">
    <property type="protein sequence ID" value="EHP29967.1"/>
    <property type="molecule type" value="Genomic_DNA"/>
</dbReference>
<dbReference type="RefSeq" id="WP_008334981.1">
    <property type="nucleotide sequence ID" value="NZ_AFRZ01000001.1"/>
</dbReference>
<comment type="pathway">
    <text evidence="1">Amino-acid degradation; L-proline degradation into L-glutamate; L-glutamate from L-proline: step 2/2.</text>
</comment>
<keyword evidence="12" id="KW-1185">Reference proteome</keyword>
<dbReference type="Pfam" id="PF01619">
    <property type="entry name" value="Pro_dh"/>
    <property type="match status" value="1"/>
</dbReference>
<dbReference type="SUPFAM" id="SSF51730">
    <property type="entry name" value="FAD-linked oxidoreductase"/>
    <property type="match status" value="1"/>
</dbReference>
<keyword evidence="3 8" id="KW-0560">Oxidoreductase</keyword>
<comment type="catalytic activity">
    <reaction evidence="5">
        <text>L-glutamate 5-semialdehyde + NAD(+) + H2O = L-glutamate + NADH + 2 H(+)</text>
        <dbReference type="Rhea" id="RHEA:30235"/>
        <dbReference type="ChEBI" id="CHEBI:15377"/>
        <dbReference type="ChEBI" id="CHEBI:15378"/>
        <dbReference type="ChEBI" id="CHEBI:29985"/>
        <dbReference type="ChEBI" id="CHEBI:57540"/>
        <dbReference type="ChEBI" id="CHEBI:57945"/>
        <dbReference type="ChEBI" id="CHEBI:58066"/>
        <dbReference type="EC" id="1.2.1.88"/>
    </reaction>
</comment>
<dbReference type="AlphaFoldDB" id="B6BHH0"/>
<evidence type="ECO:0000256" key="3">
    <source>
        <dbReference type="ARBA" id="ARBA00023002"/>
    </source>
</evidence>
<evidence type="ECO:0000256" key="8">
    <source>
        <dbReference type="RuleBase" id="RU003345"/>
    </source>
</evidence>
<dbReference type="InterPro" id="IPR016160">
    <property type="entry name" value="Ald_DH_CS_CYS"/>
</dbReference>
<gene>
    <name evidence="11" type="primary">putA</name>
    <name evidence="11" type="ORF">SMGD1_1443</name>
</gene>
<dbReference type="CDD" id="cd07125">
    <property type="entry name" value="ALDH_PutA-P5CDH"/>
    <property type="match status" value="1"/>
</dbReference>
<dbReference type="Gene3D" id="3.20.20.220">
    <property type="match status" value="1"/>
</dbReference>
<dbReference type="PROSITE" id="PS00070">
    <property type="entry name" value="ALDEHYDE_DEHYDR_CYS"/>
    <property type="match status" value="1"/>
</dbReference>
<dbReference type="GO" id="GO:0010133">
    <property type="term" value="P:L-proline catabolic process to L-glutamate"/>
    <property type="evidence" value="ECO:0007669"/>
    <property type="project" value="UniProtKB-UniPathway"/>
</dbReference>
<feature type="active site" evidence="6 7">
    <location>
        <position position="753"/>
    </location>
</feature>
<dbReference type="InterPro" id="IPR050485">
    <property type="entry name" value="Proline_metab_enzyme"/>
</dbReference>
<dbReference type="PATRIC" id="fig|929558.5.peg.1434"/>
<dbReference type="UniPathway" id="UPA00261">
    <property type="reaction ID" value="UER00373"/>
</dbReference>
<proteinExistence type="inferred from homology"/>
<reference evidence="11 12" key="1">
    <citation type="journal article" date="2012" name="Proc. Natl. Acad. Sci. U.S.A.">
        <title>Genome and physiology of a model Epsilonproteobacterium responsible for sulfide detoxification in marine oxygen depletion zones.</title>
        <authorList>
            <person name="Grote J."/>
            <person name="Schott T."/>
            <person name="Bruckner C.G."/>
            <person name="Glockner F.O."/>
            <person name="Jost G."/>
            <person name="Teeling H."/>
            <person name="Labrenz M."/>
            <person name="Jurgens K."/>
        </authorList>
    </citation>
    <scope>NUCLEOTIDE SEQUENCE [LARGE SCALE GENOMIC DNA]</scope>
    <source>
        <strain evidence="11 12">GD1</strain>
    </source>
</reference>
<dbReference type="GO" id="GO:0003842">
    <property type="term" value="F:L-glutamate gamma-semialdehyde dehydrogenase activity"/>
    <property type="evidence" value="ECO:0007669"/>
    <property type="project" value="UniProtKB-EC"/>
</dbReference>
<accession>H1FT48</accession>
<dbReference type="STRING" id="929558.SMGD1_1443"/>
<dbReference type="Gene3D" id="3.40.605.10">
    <property type="entry name" value="Aldehyde Dehydrogenase, Chain A, domain 1"/>
    <property type="match status" value="1"/>
</dbReference>
<dbReference type="Gene3D" id="3.40.309.10">
    <property type="entry name" value="Aldehyde Dehydrogenase, Chain A, domain 2"/>
    <property type="match status" value="1"/>
</dbReference>
<evidence type="ECO:0000256" key="7">
    <source>
        <dbReference type="PROSITE-ProRule" id="PRU10007"/>
    </source>
</evidence>
<dbReference type="PROSITE" id="PS00687">
    <property type="entry name" value="ALDEHYDE_DEHYDR_GLU"/>
    <property type="match status" value="1"/>
</dbReference>
<dbReference type="HOGENOM" id="CLU_005682_2_0_7"/>